<feature type="transmembrane region" description="Helical" evidence="1">
    <location>
        <begin position="180"/>
        <end position="209"/>
    </location>
</feature>
<feature type="transmembrane region" description="Helical" evidence="1">
    <location>
        <begin position="268"/>
        <end position="286"/>
    </location>
</feature>
<dbReference type="AlphaFoldDB" id="A0A517QRG2"/>
<organism evidence="2 3">
    <name type="scientific">Thalassoglobus polymorphus</name>
    <dbReference type="NCBI Taxonomy" id="2527994"/>
    <lineage>
        <taxon>Bacteria</taxon>
        <taxon>Pseudomonadati</taxon>
        <taxon>Planctomycetota</taxon>
        <taxon>Planctomycetia</taxon>
        <taxon>Planctomycetales</taxon>
        <taxon>Planctomycetaceae</taxon>
        <taxon>Thalassoglobus</taxon>
    </lineage>
</organism>
<dbReference type="PANTHER" id="PTHR35337">
    <property type="entry name" value="SLR1478 PROTEIN"/>
    <property type="match status" value="1"/>
</dbReference>
<protein>
    <recommendedName>
        <fullName evidence="4">Stage II sporulation protein M</fullName>
    </recommendedName>
</protein>
<dbReference type="Pfam" id="PF01944">
    <property type="entry name" value="SpoIIM"/>
    <property type="match status" value="1"/>
</dbReference>
<dbReference type="RefSeq" id="WP_145201756.1">
    <property type="nucleotide sequence ID" value="NZ_CP036267.1"/>
</dbReference>
<proteinExistence type="predicted"/>
<dbReference type="InterPro" id="IPR002798">
    <property type="entry name" value="SpoIIM-like"/>
</dbReference>
<reference evidence="2 3" key="1">
    <citation type="submission" date="2019-02" db="EMBL/GenBank/DDBJ databases">
        <title>Deep-cultivation of Planctomycetes and their phenomic and genomic characterization uncovers novel biology.</title>
        <authorList>
            <person name="Wiegand S."/>
            <person name="Jogler M."/>
            <person name="Boedeker C."/>
            <person name="Pinto D."/>
            <person name="Vollmers J."/>
            <person name="Rivas-Marin E."/>
            <person name="Kohn T."/>
            <person name="Peeters S.H."/>
            <person name="Heuer A."/>
            <person name="Rast P."/>
            <person name="Oberbeckmann S."/>
            <person name="Bunk B."/>
            <person name="Jeske O."/>
            <person name="Meyerdierks A."/>
            <person name="Storesund J.E."/>
            <person name="Kallscheuer N."/>
            <person name="Luecker S."/>
            <person name="Lage O.M."/>
            <person name="Pohl T."/>
            <person name="Merkel B.J."/>
            <person name="Hornburger P."/>
            <person name="Mueller R.-W."/>
            <person name="Bruemmer F."/>
            <person name="Labrenz M."/>
            <person name="Spormann A.M."/>
            <person name="Op den Camp H."/>
            <person name="Overmann J."/>
            <person name="Amann R."/>
            <person name="Jetten M.S.M."/>
            <person name="Mascher T."/>
            <person name="Medema M.H."/>
            <person name="Devos D.P."/>
            <person name="Kaster A.-K."/>
            <person name="Ovreas L."/>
            <person name="Rohde M."/>
            <person name="Galperin M.Y."/>
            <person name="Jogler C."/>
        </authorList>
    </citation>
    <scope>NUCLEOTIDE SEQUENCE [LARGE SCALE GENOMIC DNA]</scope>
    <source>
        <strain evidence="2 3">Mal48</strain>
    </source>
</reference>
<dbReference type="OrthoDB" id="9800053at2"/>
<keyword evidence="1" id="KW-0812">Transmembrane</keyword>
<accession>A0A517QRG2</accession>
<dbReference type="Proteomes" id="UP000315724">
    <property type="component" value="Chromosome"/>
</dbReference>
<evidence type="ECO:0008006" key="4">
    <source>
        <dbReference type="Google" id="ProtNLM"/>
    </source>
</evidence>
<evidence type="ECO:0000256" key="1">
    <source>
        <dbReference type="SAM" id="Phobius"/>
    </source>
</evidence>
<gene>
    <name evidence="2" type="ORF">Mal48_34550</name>
</gene>
<dbReference type="EMBL" id="CP036267">
    <property type="protein sequence ID" value="QDT34195.1"/>
    <property type="molecule type" value="Genomic_DNA"/>
</dbReference>
<evidence type="ECO:0000313" key="2">
    <source>
        <dbReference type="EMBL" id="QDT34195.1"/>
    </source>
</evidence>
<keyword evidence="1" id="KW-1133">Transmembrane helix</keyword>
<name>A0A517QRG2_9PLAN</name>
<dbReference type="PANTHER" id="PTHR35337:SF1">
    <property type="entry name" value="SLR1478 PROTEIN"/>
    <property type="match status" value="1"/>
</dbReference>
<dbReference type="KEGG" id="tpol:Mal48_34550"/>
<evidence type="ECO:0000313" key="3">
    <source>
        <dbReference type="Proteomes" id="UP000315724"/>
    </source>
</evidence>
<feature type="transmembrane region" description="Helical" evidence="1">
    <location>
        <begin position="306"/>
        <end position="323"/>
    </location>
</feature>
<keyword evidence="3" id="KW-1185">Reference proteome</keyword>
<feature type="transmembrane region" description="Helical" evidence="1">
    <location>
        <begin position="229"/>
        <end position="247"/>
    </location>
</feature>
<sequence length="339" mass="37031">MNRDEFISKRQREWKRFQILLDRAEQERVKKLTGQEIAELSGLYRGLCYDLSLVQSRDWGTSMSRFLNGLVARGHNVLYRSQPGSLDAVIQFFVAEFPRMLRANYQYFLVALFFSVVPGTICGILVAYDTSLAGRILPGQVQAQMELSYSESIAGRNAGSEGMMAGFYVRNNVGIAFKCFALGAFAGIGTITVLTFNSIFLGTVTGYLIGRGHQSNFFEFVVGHGSFELTAIVISGTAGLMLGNAIVHPGQKKRWDALRERGLDSVKIALGAGVMLIIAALIEGFWSPSGAIGGISDEAWRSIKMYVGGLLWVFVGLYLALGGRTKVTPVSHNNAEVAA</sequence>
<keyword evidence="1" id="KW-0472">Membrane</keyword>
<feature type="transmembrane region" description="Helical" evidence="1">
    <location>
        <begin position="107"/>
        <end position="128"/>
    </location>
</feature>